<evidence type="ECO:0000256" key="1">
    <source>
        <dbReference type="SAM" id="Phobius"/>
    </source>
</evidence>
<evidence type="ECO:0008006" key="4">
    <source>
        <dbReference type="Google" id="ProtNLM"/>
    </source>
</evidence>
<keyword evidence="1" id="KW-0812">Transmembrane</keyword>
<feature type="non-terminal residue" evidence="2">
    <location>
        <position position="92"/>
    </location>
</feature>
<feature type="non-terminal residue" evidence="2">
    <location>
        <position position="1"/>
    </location>
</feature>
<dbReference type="EMBL" id="CVQH01015647">
    <property type="protein sequence ID" value="CRK23486.1"/>
    <property type="molecule type" value="Genomic_DNA"/>
</dbReference>
<protein>
    <recommendedName>
        <fullName evidence="4">Major facilitator superfamily (MFS) profile domain-containing protein</fullName>
    </recommendedName>
</protein>
<feature type="transmembrane region" description="Helical" evidence="1">
    <location>
        <begin position="62"/>
        <end position="81"/>
    </location>
</feature>
<keyword evidence="1" id="KW-1133">Transmembrane helix</keyword>
<dbReference type="AlphaFoldDB" id="A0A0G4LN86"/>
<dbReference type="Gene3D" id="1.20.1250.20">
    <property type="entry name" value="MFS general substrate transporter like domains"/>
    <property type="match status" value="1"/>
</dbReference>
<evidence type="ECO:0000313" key="2">
    <source>
        <dbReference type="EMBL" id="CRK23486.1"/>
    </source>
</evidence>
<keyword evidence="3" id="KW-1185">Reference proteome</keyword>
<sequence>VTGRTFALPGQTILVNNCAPHPSVLGTVHGLAQSVSSAARTIGPVLGGWAYGVGLEAGVVGAVWWGLAAFAVLGFVASWFLREGDGHEIWLE</sequence>
<proteinExistence type="predicted"/>
<name>A0A0G4LN86_VERLO</name>
<dbReference type="InterPro" id="IPR036259">
    <property type="entry name" value="MFS_trans_sf"/>
</dbReference>
<dbReference type="SUPFAM" id="SSF103473">
    <property type="entry name" value="MFS general substrate transporter"/>
    <property type="match status" value="1"/>
</dbReference>
<dbReference type="Proteomes" id="UP000044602">
    <property type="component" value="Unassembled WGS sequence"/>
</dbReference>
<reference evidence="2 3" key="1">
    <citation type="submission" date="2015-05" db="EMBL/GenBank/DDBJ databases">
        <authorList>
            <person name="Wang D.B."/>
            <person name="Wang M."/>
        </authorList>
    </citation>
    <scope>NUCLEOTIDE SEQUENCE [LARGE SCALE GENOMIC DNA]</scope>
    <source>
        <strain evidence="2">VL1</strain>
    </source>
</reference>
<gene>
    <name evidence="2" type="ORF">BN1708_018029</name>
</gene>
<organism evidence="2 3">
    <name type="scientific">Verticillium longisporum</name>
    <name type="common">Verticillium dahliae var. longisporum</name>
    <dbReference type="NCBI Taxonomy" id="100787"/>
    <lineage>
        <taxon>Eukaryota</taxon>
        <taxon>Fungi</taxon>
        <taxon>Dikarya</taxon>
        <taxon>Ascomycota</taxon>
        <taxon>Pezizomycotina</taxon>
        <taxon>Sordariomycetes</taxon>
        <taxon>Hypocreomycetidae</taxon>
        <taxon>Glomerellales</taxon>
        <taxon>Plectosphaerellaceae</taxon>
        <taxon>Verticillium</taxon>
    </lineage>
</organism>
<accession>A0A0G4LN86</accession>
<evidence type="ECO:0000313" key="3">
    <source>
        <dbReference type="Proteomes" id="UP000044602"/>
    </source>
</evidence>
<keyword evidence="1" id="KW-0472">Membrane</keyword>